<organism evidence="1 2">
    <name type="scientific">Dinothrombium tinctorium</name>
    <dbReference type="NCBI Taxonomy" id="1965070"/>
    <lineage>
        <taxon>Eukaryota</taxon>
        <taxon>Metazoa</taxon>
        <taxon>Ecdysozoa</taxon>
        <taxon>Arthropoda</taxon>
        <taxon>Chelicerata</taxon>
        <taxon>Arachnida</taxon>
        <taxon>Acari</taxon>
        <taxon>Acariformes</taxon>
        <taxon>Trombidiformes</taxon>
        <taxon>Prostigmata</taxon>
        <taxon>Anystina</taxon>
        <taxon>Parasitengona</taxon>
        <taxon>Trombidioidea</taxon>
        <taxon>Trombidiidae</taxon>
        <taxon>Dinothrombium</taxon>
    </lineage>
</organism>
<gene>
    <name evidence="1" type="ORF">B4U79_06116</name>
</gene>
<evidence type="ECO:0000313" key="1">
    <source>
        <dbReference type="EMBL" id="RWS14734.1"/>
    </source>
</evidence>
<comment type="caution">
    <text evidence="1">The sequence shown here is derived from an EMBL/GenBank/DDBJ whole genome shotgun (WGS) entry which is preliminary data.</text>
</comment>
<evidence type="ECO:0000313" key="2">
    <source>
        <dbReference type="Proteomes" id="UP000285301"/>
    </source>
</evidence>
<dbReference type="AlphaFoldDB" id="A0A443RHK0"/>
<accession>A0A443RHK0</accession>
<sequence length="36" mass="4217">MKVQTDVIFKMNLLYKLVVAQKSSTHRPRKQNTLCP</sequence>
<reference evidence="1 2" key="1">
    <citation type="journal article" date="2018" name="Gigascience">
        <title>Genomes of trombidid mites reveal novel predicted allergens and laterally-transferred genes associated with secondary metabolism.</title>
        <authorList>
            <person name="Dong X."/>
            <person name="Chaisiri K."/>
            <person name="Xia D."/>
            <person name="Armstrong S.D."/>
            <person name="Fang Y."/>
            <person name="Donnelly M.J."/>
            <person name="Kadowaki T."/>
            <person name="McGarry J.W."/>
            <person name="Darby A.C."/>
            <person name="Makepeace B.L."/>
        </authorList>
    </citation>
    <scope>NUCLEOTIDE SEQUENCE [LARGE SCALE GENOMIC DNA]</scope>
    <source>
        <strain evidence="1">UoL-WK</strain>
    </source>
</reference>
<name>A0A443RHK0_9ACAR</name>
<protein>
    <submittedName>
        <fullName evidence="1">Uncharacterized protein</fullName>
    </submittedName>
</protein>
<keyword evidence="2" id="KW-1185">Reference proteome</keyword>
<dbReference type="Proteomes" id="UP000285301">
    <property type="component" value="Unassembled WGS sequence"/>
</dbReference>
<dbReference type="EMBL" id="NCKU01000634">
    <property type="protein sequence ID" value="RWS14734.1"/>
    <property type="molecule type" value="Genomic_DNA"/>
</dbReference>
<proteinExistence type="predicted"/>